<dbReference type="InterPro" id="IPR013103">
    <property type="entry name" value="RVT_2"/>
</dbReference>
<comment type="caution">
    <text evidence="2">The sequence shown here is derived from an EMBL/GenBank/DDBJ whole genome shotgun (WGS) entry which is preliminary data.</text>
</comment>
<evidence type="ECO:0000259" key="1">
    <source>
        <dbReference type="Pfam" id="PF07727"/>
    </source>
</evidence>
<feature type="domain" description="Reverse transcriptase Ty1/copia-type" evidence="1">
    <location>
        <begin position="46"/>
        <end position="292"/>
    </location>
</feature>
<dbReference type="Pfam" id="PF07727">
    <property type="entry name" value="RVT_2"/>
    <property type="match status" value="1"/>
</dbReference>
<proteinExistence type="predicted"/>
<dbReference type="PANTHER" id="PTHR11439">
    <property type="entry name" value="GAG-POL-RELATED RETROTRANSPOSON"/>
    <property type="match status" value="1"/>
</dbReference>
<sequence>MAGYALQVVEEVDTYEPSTYREAISGMEAERWFAAMGDEMESHQKNNTWDLVTQPHRRKIVTCKWIFKKKEGISMAEGVKYKARVVARGFSQREGVDYNEISSPVVRHTSIRALLAVVAYQDLELEQLDVKTAFLHGELEEEIYMTQPDGFQVPGKENHVCRLNKSLYGLKQSPRQWYKRFDSYMMKLGYIRCLYDCCVYYNKLKDESYIYRVLYVDDMLIAAKQMCDAQRLKDLLSAEFEMKDLGAAKKILGMEILRDRTHKKLFLSQKGYIQKVLDRFGMSTSKPIDTPKAANLHLTMCVPQSEDEKEYMSRVPYASAVGSLMYAMVYTRPDLAHAVSIVSRFIGQPGKEHWLAVKRIFRYLRGTSDVGLIYGGEAPCLVADYSNSDYAGDVDSRRSMTGYVFTLGNSVISWKATRSPTVTLSTTEAEYMALTEAAKEGIWLKGLISDLGLHHDQATVYSDSLSAICLAKDQVHHERTKHIDVRYLFLRNEKRIQVKKVGTADNSADMFTKPVPQSKFKHCLDLLNISSC</sequence>
<protein>
    <submittedName>
        <fullName evidence="2">Retrovirus-related Pol polyprotein from transposon TNT 1-94</fullName>
    </submittedName>
</protein>
<dbReference type="SUPFAM" id="SSF56672">
    <property type="entry name" value="DNA/RNA polymerases"/>
    <property type="match status" value="1"/>
</dbReference>
<dbReference type="AlphaFoldDB" id="A0ABD1AJ28"/>
<name>A0ABD1AJ28_CARAN</name>
<gene>
    <name evidence="2" type="ORF">V5N11_008461</name>
</gene>
<dbReference type="InterPro" id="IPR043502">
    <property type="entry name" value="DNA/RNA_pol_sf"/>
</dbReference>
<keyword evidence="3" id="KW-1185">Reference proteome</keyword>
<evidence type="ECO:0000313" key="2">
    <source>
        <dbReference type="EMBL" id="KAL1198841.1"/>
    </source>
</evidence>
<dbReference type="EMBL" id="JBANAX010000657">
    <property type="protein sequence ID" value="KAL1198841.1"/>
    <property type="molecule type" value="Genomic_DNA"/>
</dbReference>
<dbReference type="CDD" id="cd09272">
    <property type="entry name" value="RNase_HI_RT_Ty1"/>
    <property type="match status" value="1"/>
</dbReference>
<reference evidence="2 3" key="1">
    <citation type="submission" date="2024-04" db="EMBL/GenBank/DDBJ databases">
        <title>Genome assembly C_amara_ONT_v2.</title>
        <authorList>
            <person name="Yant L."/>
            <person name="Moore C."/>
            <person name="Slenker M."/>
        </authorList>
    </citation>
    <scope>NUCLEOTIDE SEQUENCE [LARGE SCALE GENOMIC DNA]</scope>
    <source>
        <tissue evidence="2">Leaf</tissue>
    </source>
</reference>
<accession>A0ABD1AJ28</accession>
<dbReference type="Proteomes" id="UP001558713">
    <property type="component" value="Unassembled WGS sequence"/>
</dbReference>
<evidence type="ECO:0000313" key="3">
    <source>
        <dbReference type="Proteomes" id="UP001558713"/>
    </source>
</evidence>
<organism evidence="2 3">
    <name type="scientific">Cardamine amara subsp. amara</name>
    <dbReference type="NCBI Taxonomy" id="228776"/>
    <lineage>
        <taxon>Eukaryota</taxon>
        <taxon>Viridiplantae</taxon>
        <taxon>Streptophyta</taxon>
        <taxon>Embryophyta</taxon>
        <taxon>Tracheophyta</taxon>
        <taxon>Spermatophyta</taxon>
        <taxon>Magnoliopsida</taxon>
        <taxon>eudicotyledons</taxon>
        <taxon>Gunneridae</taxon>
        <taxon>Pentapetalae</taxon>
        <taxon>rosids</taxon>
        <taxon>malvids</taxon>
        <taxon>Brassicales</taxon>
        <taxon>Brassicaceae</taxon>
        <taxon>Cardamineae</taxon>
        <taxon>Cardamine</taxon>
    </lineage>
</organism>